<accession>A0A9W9XIN6</accession>
<dbReference type="Pfam" id="PF13592">
    <property type="entry name" value="HTH_33"/>
    <property type="match status" value="1"/>
</dbReference>
<evidence type="ECO:0008006" key="5">
    <source>
        <dbReference type="Google" id="ProtNLM"/>
    </source>
</evidence>
<protein>
    <recommendedName>
        <fullName evidence="5">Tc1-like transposase DDE domain-containing protein</fullName>
    </recommendedName>
</protein>
<reference evidence="3" key="1">
    <citation type="submission" date="2022-12" db="EMBL/GenBank/DDBJ databases">
        <authorList>
            <person name="Petersen C."/>
        </authorList>
    </citation>
    <scope>NUCLEOTIDE SEQUENCE</scope>
    <source>
        <strain evidence="3">IBT 29495</strain>
    </source>
</reference>
<dbReference type="InterPro" id="IPR038717">
    <property type="entry name" value="Tc1-like_DDE_dom"/>
</dbReference>
<dbReference type="AlphaFoldDB" id="A0A9W9XIN6"/>
<dbReference type="InterPro" id="IPR012337">
    <property type="entry name" value="RNaseH-like_sf"/>
</dbReference>
<dbReference type="SUPFAM" id="SSF46689">
    <property type="entry name" value="Homeodomain-like"/>
    <property type="match status" value="1"/>
</dbReference>
<dbReference type="NCBIfam" id="NF033545">
    <property type="entry name" value="transpos_IS630"/>
    <property type="match status" value="1"/>
</dbReference>
<sequence length="333" mass="38245">MAPRLPLSKLEMVQNMISSKSLTTSQMAKAAECSKRSIINISNNLRRFGNVRAPPTRVGRRRSITPPMIEALCDRLLEKPGLYVDEMAIFLWDEFRVQVTNSSLKRALASVNWSKKVARQRAKEQNADLRDSYLHYLSDFKSYHLVYVDESGCDKRIGFRRTGWSPLGTAPLQVANFHRDQRYQILPAYCQDGIVLSRVFQGSTDAALFEDFINQLLRHCGRWPEPKSVLVMDNASFHRSDRIDAMCTAAGVKLVYLPPYSPDLNPIEEFFSELKAFIRRNWVRYEENSEQGFQTFLDWCIEVVGSRKQSALGHFRHSGVDIQAQNSMTRRAI</sequence>
<evidence type="ECO:0000259" key="2">
    <source>
        <dbReference type="Pfam" id="PF13592"/>
    </source>
</evidence>
<dbReference type="InterPro" id="IPR009057">
    <property type="entry name" value="Homeodomain-like_sf"/>
</dbReference>
<dbReference type="InterPro" id="IPR036397">
    <property type="entry name" value="RNaseH_sf"/>
</dbReference>
<organism evidence="3 4">
    <name type="scientific">Penicillium fimorum</name>
    <dbReference type="NCBI Taxonomy" id="1882269"/>
    <lineage>
        <taxon>Eukaryota</taxon>
        <taxon>Fungi</taxon>
        <taxon>Dikarya</taxon>
        <taxon>Ascomycota</taxon>
        <taxon>Pezizomycotina</taxon>
        <taxon>Eurotiomycetes</taxon>
        <taxon>Eurotiomycetidae</taxon>
        <taxon>Eurotiales</taxon>
        <taxon>Aspergillaceae</taxon>
        <taxon>Penicillium</taxon>
    </lineage>
</organism>
<reference evidence="3" key="2">
    <citation type="journal article" date="2023" name="IMA Fungus">
        <title>Comparative genomic study of the Penicillium genus elucidates a diverse pangenome and 15 lateral gene transfer events.</title>
        <authorList>
            <person name="Petersen C."/>
            <person name="Sorensen T."/>
            <person name="Nielsen M.R."/>
            <person name="Sondergaard T.E."/>
            <person name="Sorensen J.L."/>
            <person name="Fitzpatrick D.A."/>
            <person name="Frisvad J.C."/>
            <person name="Nielsen K.L."/>
        </authorList>
    </citation>
    <scope>NUCLEOTIDE SEQUENCE</scope>
    <source>
        <strain evidence="3">IBT 29495</strain>
    </source>
</reference>
<evidence type="ECO:0000313" key="3">
    <source>
        <dbReference type="EMBL" id="KAJ5493712.1"/>
    </source>
</evidence>
<dbReference type="SUPFAM" id="SSF53098">
    <property type="entry name" value="Ribonuclease H-like"/>
    <property type="match status" value="1"/>
</dbReference>
<dbReference type="Proteomes" id="UP001149954">
    <property type="component" value="Unassembled WGS sequence"/>
</dbReference>
<feature type="domain" description="Tc1-like transposase DDE" evidence="1">
    <location>
        <begin position="145"/>
        <end position="280"/>
    </location>
</feature>
<dbReference type="GO" id="GO:0003676">
    <property type="term" value="F:nucleic acid binding"/>
    <property type="evidence" value="ECO:0007669"/>
    <property type="project" value="InterPro"/>
</dbReference>
<feature type="domain" description="Winged helix-turn helix" evidence="2">
    <location>
        <begin position="85"/>
        <end position="131"/>
    </location>
</feature>
<dbReference type="EMBL" id="JAPWDS010000006">
    <property type="protein sequence ID" value="KAJ5493712.1"/>
    <property type="molecule type" value="Genomic_DNA"/>
</dbReference>
<dbReference type="Pfam" id="PF13358">
    <property type="entry name" value="DDE_3"/>
    <property type="match status" value="1"/>
</dbReference>
<comment type="caution">
    <text evidence="3">The sequence shown here is derived from an EMBL/GenBank/DDBJ whole genome shotgun (WGS) entry which is preliminary data.</text>
</comment>
<dbReference type="PANTHER" id="PTHR46564">
    <property type="entry name" value="TRANSPOSASE"/>
    <property type="match status" value="1"/>
</dbReference>
<gene>
    <name evidence="3" type="ORF">N7463_009799</name>
</gene>
<evidence type="ECO:0000313" key="4">
    <source>
        <dbReference type="Proteomes" id="UP001149954"/>
    </source>
</evidence>
<dbReference type="Gene3D" id="3.30.420.10">
    <property type="entry name" value="Ribonuclease H-like superfamily/Ribonuclease H"/>
    <property type="match status" value="1"/>
</dbReference>
<dbReference type="OrthoDB" id="5379619at2759"/>
<dbReference type="InterPro" id="IPR047655">
    <property type="entry name" value="Transpos_IS630-like"/>
</dbReference>
<proteinExistence type="predicted"/>
<dbReference type="PANTHER" id="PTHR46564:SF1">
    <property type="entry name" value="TRANSPOSASE"/>
    <property type="match status" value="1"/>
</dbReference>
<name>A0A9W9XIN6_9EURO</name>
<keyword evidence="4" id="KW-1185">Reference proteome</keyword>
<dbReference type="InterPro" id="IPR025959">
    <property type="entry name" value="Winged_HTH_dom"/>
</dbReference>
<evidence type="ECO:0000259" key="1">
    <source>
        <dbReference type="Pfam" id="PF13358"/>
    </source>
</evidence>